<evidence type="ECO:0000313" key="2">
    <source>
        <dbReference type="Proteomes" id="UP001628874"/>
    </source>
</evidence>
<keyword evidence="2" id="KW-1185">Reference proteome</keyword>
<dbReference type="EMBL" id="JBFQGM010000001">
    <property type="protein sequence ID" value="MFL9459704.1"/>
    <property type="molecule type" value="Genomic_DNA"/>
</dbReference>
<protein>
    <submittedName>
        <fullName evidence="1">SH3 domain-containing protein</fullName>
    </submittedName>
</protein>
<reference evidence="1 2" key="1">
    <citation type="submission" date="2024-07" db="EMBL/GenBank/DDBJ databases">
        <authorList>
            <person name="Tripathy S."/>
        </authorList>
    </citation>
    <scope>NUCLEOTIDE SEQUENCE [LARGE SCALE GENOMIC DNA]</scope>
    <source>
        <strain evidence="1 2">VB-61278_2</strain>
    </source>
</reference>
<proteinExistence type="predicted"/>
<dbReference type="Proteomes" id="UP001628874">
    <property type="component" value="Unassembled WGS sequence"/>
</dbReference>
<comment type="caution">
    <text evidence="1">The sequence shown here is derived from an EMBL/GenBank/DDBJ whole genome shotgun (WGS) entry which is preliminary data.</text>
</comment>
<accession>A0ABW8WFA4</accession>
<evidence type="ECO:0000313" key="1">
    <source>
        <dbReference type="EMBL" id="MFL9459704.1"/>
    </source>
</evidence>
<name>A0ABW8WFA4_9CYAN</name>
<sequence length="266" mass="30029">MKFPHLNLKSIVRIVLILISWQTIAIILPPGDTASAVSPLAYRALSQLPSGTQSPAKAKPYPRRPFKLRDRVPPNSSFYQFRERLKQAIRERNAKFIRAMADPNIKITFGSPIPFSSLKFDDSNSLSWKRLERIMSIGCTPYEAPAGVKLDAYQCPHVSQASLGDPFTDVYIVGENINVRAQPRNDSQVIGVLSDEVVKSDPSGFSRLTQQQRQEQQTFEGWQPIITPTGQRGYVSSRYAYYPAGYRARFENKQGQWKMTVFIAGD</sequence>
<organism evidence="1 2">
    <name type="scientific">Scytonema tolypothrichoides VB-61278_2</name>
    <dbReference type="NCBI Taxonomy" id="3232314"/>
    <lineage>
        <taxon>Bacteria</taxon>
        <taxon>Bacillati</taxon>
        <taxon>Cyanobacteriota</taxon>
        <taxon>Cyanophyceae</taxon>
        <taxon>Nostocales</taxon>
        <taxon>Scytonemataceae</taxon>
        <taxon>Scytonema</taxon>
    </lineage>
</organism>
<gene>
    <name evidence="1" type="ORF">AB0759_03495</name>
</gene>
<dbReference type="Gene3D" id="2.30.30.40">
    <property type="entry name" value="SH3 Domains"/>
    <property type="match status" value="1"/>
</dbReference>